<dbReference type="Pfam" id="PF03861">
    <property type="entry name" value="ANTAR"/>
    <property type="match status" value="1"/>
</dbReference>
<gene>
    <name evidence="2" type="ORF">E4P82_07135</name>
</gene>
<dbReference type="EMBL" id="SPMZ01000019">
    <property type="protein sequence ID" value="NMQ19001.1"/>
    <property type="molecule type" value="Genomic_DNA"/>
</dbReference>
<dbReference type="InterPro" id="IPR005561">
    <property type="entry name" value="ANTAR"/>
</dbReference>
<dbReference type="InterPro" id="IPR013587">
    <property type="entry name" value="Nitrate/nitrite_sensing"/>
</dbReference>
<dbReference type="Proteomes" id="UP000760480">
    <property type="component" value="Unassembled WGS sequence"/>
</dbReference>
<keyword evidence="3" id="KW-1185">Reference proteome</keyword>
<feature type="domain" description="ANTAR" evidence="1">
    <location>
        <begin position="365"/>
        <end position="426"/>
    </location>
</feature>
<protein>
    <submittedName>
        <fullName evidence="2">ANTAR domain-containing protein</fullName>
    </submittedName>
</protein>
<dbReference type="InterPro" id="IPR036388">
    <property type="entry name" value="WH-like_DNA-bd_sf"/>
</dbReference>
<dbReference type="Pfam" id="PF08376">
    <property type="entry name" value="NIT"/>
    <property type="match status" value="1"/>
</dbReference>
<dbReference type="InterPro" id="IPR011006">
    <property type="entry name" value="CheY-like_superfamily"/>
</dbReference>
<dbReference type="RefSeq" id="WP_169248265.1">
    <property type="nucleotide sequence ID" value="NZ_SPMZ01000019.1"/>
</dbReference>
<proteinExistence type="predicted"/>
<reference evidence="2 3" key="1">
    <citation type="submission" date="2019-03" db="EMBL/GenBank/DDBJ databases">
        <title>Metabolic reconstructions from genomes of highly enriched 'Candidatus Accumulibacter' and 'Candidatus Competibacter' bioreactor populations.</title>
        <authorList>
            <person name="Annavajhala M.K."/>
            <person name="Welles L."/>
            <person name="Abbas B."/>
            <person name="Sorokin D."/>
            <person name="Park H."/>
            <person name="Van Loosdrecht M."/>
            <person name="Chandran K."/>
        </authorList>
    </citation>
    <scope>NUCLEOTIDE SEQUENCE [LARGE SCALE GENOMIC DNA]</scope>
    <source>
        <strain evidence="2 3">SBR_G</strain>
    </source>
</reference>
<comment type="caution">
    <text evidence="2">The sequence shown here is derived from an EMBL/GenBank/DDBJ whole genome shotgun (WGS) entry which is preliminary data.</text>
</comment>
<dbReference type="Gene3D" id="1.10.10.10">
    <property type="entry name" value="Winged helix-like DNA-binding domain superfamily/Winged helix DNA-binding domain"/>
    <property type="match status" value="1"/>
</dbReference>
<accession>A0ABX1THZ9</accession>
<name>A0ABX1THZ9_9GAMM</name>
<dbReference type="SMART" id="SM01012">
    <property type="entry name" value="ANTAR"/>
    <property type="match status" value="1"/>
</dbReference>
<evidence type="ECO:0000313" key="3">
    <source>
        <dbReference type="Proteomes" id="UP000760480"/>
    </source>
</evidence>
<sequence>MNPQNTTIRNTVPSSVSDIVLLAKRLEIDELKHLQSRAHLVGVISHMVHALQAERGASSIYIASDGKRFEETRLKLVGESESVQRLLRDLILEESCASASSNARIVALLAWVLLGLDALSDLRARITSLRLSGSESVAAFSRIIAGLIALIFEVADASVDPDISRLLVSLFNLVEGKEFAGQERAVGALHFGAGRCDGPLKERLLYLIDAQARSFEVFLQFADASLHRKWAVMENEDYTAELLRLRELLRAAPPGAVLDPALSDPWFACCSNRITAIWSIQRDLVEALQQHCATLIAKAEEALLDSEGLLRSLREAQPPRADAVDRFFDPHLAVEQSLSFAAAAPESSQRPRSLIELLQAQSRHLADMEAELTSAKRALAERKVIERAKGVIMVRFGLSEDEAYTRMRKASMDRNMRLVDMAEFLLAKAIPF</sequence>
<dbReference type="PROSITE" id="PS50921">
    <property type="entry name" value="ANTAR"/>
    <property type="match status" value="1"/>
</dbReference>
<evidence type="ECO:0000259" key="1">
    <source>
        <dbReference type="PROSITE" id="PS50921"/>
    </source>
</evidence>
<evidence type="ECO:0000313" key="2">
    <source>
        <dbReference type="EMBL" id="NMQ19001.1"/>
    </source>
</evidence>
<organism evidence="2 3">
    <name type="scientific">Candidatus Competibacter phosphatis</name>
    <dbReference type="NCBI Taxonomy" id="221280"/>
    <lineage>
        <taxon>Bacteria</taxon>
        <taxon>Pseudomonadati</taxon>
        <taxon>Pseudomonadota</taxon>
        <taxon>Gammaproteobacteria</taxon>
        <taxon>Candidatus Competibacteraceae</taxon>
        <taxon>Candidatus Competibacter</taxon>
    </lineage>
</organism>
<dbReference type="SUPFAM" id="SSF52172">
    <property type="entry name" value="CheY-like"/>
    <property type="match status" value="1"/>
</dbReference>